<dbReference type="EMBL" id="LR797049">
    <property type="protein sequence ID" value="CAB4183686.1"/>
    <property type="molecule type" value="Genomic_DNA"/>
</dbReference>
<name>A0A6J5QMC1_9CAUD</name>
<protein>
    <submittedName>
        <fullName evidence="1">Uncharacterized protein</fullName>
    </submittedName>
</protein>
<reference evidence="1" key="1">
    <citation type="submission" date="2020-05" db="EMBL/GenBank/DDBJ databases">
        <authorList>
            <person name="Chiriac C."/>
            <person name="Salcher M."/>
            <person name="Ghai R."/>
            <person name="Kavagutti S V."/>
        </authorList>
    </citation>
    <scope>NUCLEOTIDE SEQUENCE</scope>
</reference>
<accession>A0A6J5QMC1</accession>
<sequence>MSSRSKEKFSRVVQVSLSGRLLKRFDEETIYNEETESYTGRILIDKALKDIDNAKSKPNKNFFTE</sequence>
<gene>
    <name evidence="1" type="ORF">UFOVP1106_54</name>
</gene>
<evidence type="ECO:0000313" key="1">
    <source>
        <dbReference type="EMBL" id="CAB4183686.1"/>
    </source>
</evidence>
<proteinExistence type="predicted"/>
<organism evidence="1">
    <name type="scientific">uncultured Caudovirales phage</name>
    <dbReference type="NCBI Taxonomy" id="2100421"/>
    <lineage>
        <taxon>Viruses</taxon>
        <taxon>Duplodnaviria</taxon>
        <taxon>Heunggongvirae</taxon>
        <taxon>Uroviricota</taxon>
        <taxon>Caudoviricetes</taxon>
        <taxon>Peduoviridae</taxon>
        <taxon>Maltschvirus</taxon>
        <taxon>Maltschvirus maltsch</taxon>
    </lineage>
</organism>